<dbReference type="AlphaFoldDB" id="A0AAV6YGH0"/>
<dbReference type="Proteomes" id="UP000826271">
    <property type="component" value="Unassembled WGS sequence"/>
</dbReference>
<evidence type="ECO:0008006" key="3">
    <source>
        <dbReference type="Google" id="ProtNLM"/>
    </source>
</evidence>
<accession>A0AAV6YGH0</accession>
<name>A0AAV6YGH0_9LAMI</name>
<sequence>MIPVLLILLGIATPRPRFDTGFAVMDWIFLSHLGTEEEEGLGLTGNWRTRLDLLGWVFPQTDSTKEDDNKRKARPITYKCTF</sequence>
<gene>
    <name evidence="1" type="ORF">BUALT_Bualt01G0205500</name>
</gene>
<proteinExistence type="predicted"/>
<organism evidence="1 2">
    <name type="scientific">Buddleja alternifolia</name>
    <dbReference type="NCBI Taxonomy" id="168488"/>
    <lineage>
        <taxon>Eukaryota</taxon>
        <taxon>Viridiplantae</taxon>
        <taxon>Streptophyta</taxon>
        <taxon>Embryophyta</taxon>
        <taxon>Tracheophyta</taxon>
        <taxon>Spermatophyta</taxon>
        <taxon>Magnoliopsida</taxon>
        <taxon>eudicotyledons</taxon>
        <taxon>Gunneridae</taxon>
        <taxon>Pentapetalae</taxon>
        <taxon>asterids</taxon>
        <taxon>lamiids</taxon>
        <taxon>Lamiales</taxon>
        <taxon>Scrophulariaceae</taxon>
        <taxon>Buddlejeae</taxon>
        <taxon>Buddleja</taxon>
    </lineage>
</organism>
<dbReference type="EMBL" id="WHWC01000001">
    <property type="protein sequence ID" value="KAG8391612.1"/>
    <property type="molecule type" value="Genomic_DNA"/>
</dbReference>
<evidence type="ECO:0000313" key="1">
    <source>
        <dbReference type="EMBL" id="KAG8391612.1"/>
    </source>
</evidence>
<reference evidence="1" key="1">
    <citation type="submission" date="2019-10" db="EMBL/GenBank/DDBJ databases">
        <authorList>
            <person name="Zhang R."/>
            <person name="Pan Y."/>
            <person name="Wang J."/>
            <person name="Ma R."/>
            <person name="Yu S."/>
        </authorList>
    </citation>
    <scope>NUCLEOTIDE SEQUENCE</scope>
    <source>
        <strain evidence="1">LA-IB0</strain>
        <tissue evidence="1">Leaf</tissue>
    </source>
</reference>
<protein>
    <recommendedName>
        <fullName evidence="3">Secreted protein</fullName>
    </recommendedName>
</protein>
<keyword evidence="2" id="KW-1185">Reference proteome</keyword>
<evidence type="ECO:0000313" key="2">
    <source>
        <dbReference type="Proteomes" id="UP000826271"/>
    </source>
</evidence>
<comment type="caution">
    <text evidence="1">The sequence shown here is derived from an EMBL/GenBank/DDBJ whole genome shotgun (WGS) entry which is preliminary data.</text>
</comment>